<sequence length="50" mass="5620">MPNYISLDKHFLSALHSALRGVENLKTSGIHPVSVNFLRPFDSLVSFCLF</sequence>
<evidence type="ECO:0000313" key="1">
    <source>
        <dbReference type="EMBL" id="EEG33177.1"/>
    </source>
</evidence>
<proteinExistence type="predicted"/>
<accession>C0EP53</accession>
<dbReference type="Proteomes" id="UP000004457">
    <property type="component" value="Unassembled WGS sequence"/>
</dbReference>
<dbReference type="AlphaFoldDB" id="C0EP53"/>
<organism evidence="1 2">
    <name type="scientific">Neisseria flavescens NRL30031/H210</name>
    <dbReference type="NCBI Taxonomy" id="546264"/>
    <lineage>
        <taxon>Bacteria</taxon>
        <taxon>Pseudomonadati</taxon>
        <taxon>Pseudomonadota</taxon>
        <taxon>Betaproteobacteria</taxon>
        <taxon>Neisseriales</taxon>
        <taxon>Neisseriaceae</taxon>
        <taxon>Neisseria</taxon>
    </lineage>
</organism>
<keyword evidence="2" id="KW-1185">Reference proteome</keyword>
<comment type="caution">
    <text evidence="1">The sequence shown here is derived from an EMBL/GenBank/DDBJ whole genome shotgun (WGS) entry which is preliminary data.</text>
</comment>
<name>C0EP53_NEIFL</name>
<reference evidence="1 2" key="1">
    <citation type="submission" date="2009-01" db="EMBL/GenBank/DDBJ databases">
        <authorList>
            <person name="Fulton L."/>
            <person name="Clifton S."/>
            <person name="Chinwalla A.T."/>
            <person name="Mitreva M."/>
            <person name="Sodergren E."/>
            <person name="Weinstock G."/>
            <person name="Clifton S."/>
            <person name="Dooling D.J."/>
            <person name="Fulton B."/>
            <person name="Minx P."/>
            <person name="Pepin K.H."/>
            <person name="Johnson M."/>
            <person name="Bhonagiri V."/>
            <person name="Nash W.E."/>
            <person name="Mardis E.R."/>
            <person name="Wilson R.K."/>
        </authorList>
    </citation>
    <scope>NUCLEOTIDE SEQUENCE [LARGE SCALE GENOMIC DNA]</scope>
    <source>
        <strain evidence="1 2">NRL30031/H210</strain>
    </source>
</reference>
<evidence type="ECO:0000313" key="2">
    <source>
        <dbReference type="Proteomes" id="UP000004457"/>
    </source>
</evidence>
<gene>
    <name evidence="1" type="ORF">NEIFLAOT_01743</name>
</gene>
<protein>
    <submittedName>
        <fullName evidence="1">Uncharacterized protein</fullName>
    </submittedName>
</protein>
<dbReference type="EMBL" id="ACEN01000080">
    <property type="protein sequence ID" value="EEG33177.1"/>
    <property type="molecule type" value="Genomic_DNA"/>
</dbReference>